<evidence type="ECO:0000313" key="6">
    <source>
        <dbReference type="Proteomes" id="UP001053296"/>
    </source>
</evidence>
<keyword evidence="4" id="KW-0411">Iron-sulfur</keyword>
<evidence type="ECO:0000256" key="1">
    <source>
        <dbReference type="ARBA" id="ARBA00022723"/>
    </source>
</evidence>
<evidence type="ECO:0008006" key="7">
    <source>
        <dbReference type="Google" id="ProtNLM"/>
    </source>
</evidence>
<organism evidence="5 6">
    <name type="scientific">Pseudodesulfovibrio sediminis</name>
    <dbReference type="NCBI Taxonomy" id="2810563"/>
    <lineage>
        <taxon>Bacteria</taxon>
        <taxon>Pseudomonadati</taxon>
        <taxon>Thermodesulfobacteriota</taxon>
        <taxon>Desulfovibrionia</taxon>
        <taxon>Desulfovibrionales</taxon>
        <taxon>Desulfovibrionaceae</taxon>
    </lineage>
</organism>
<evidence type="ECO:0000313" key="5">
    <source>
        <dbReference type="EMBL" id="BCS90200.1"/>
    </source>
</evidence>
<dbReference type="Gene3D" id="3.40.50.150">
    <property type="entry name" value="Vaccinia Virus protein VP39"/>
    <property type="match status" value="1"/>
</dbReference>
<evidence type="ECO:0000256" key="2">
    <source>
        <dbReference type="ARBA" id="ARBA00022946"/>
    </source>
</evidence>
<dbReference type="InterPro" id="IPR015324">
    <property type="entry name" value="Ribosomal_Rsm22-like"/>
</dbReference>
<dbReference type="SUPFAM" id="SSF53335">
    <property type="entry name" value="S-adenosyl-L-methionine-dependent methyltransferases"/>
    <property type="match status" value="1"/>
</dbReference>
<dbReference type="InterPro" id="IPR029063">
    <property type="entry name" value="SAM-dependent_MTases_sf"/>
</dbReference>
<evidence type="ECO:0000256" key="4">
    <source>
        <dbReference type="ARBA" id="ARBA00023014"/>
    </source>
</evidence>
<dbReference type="RefSeq" id="WP_229592131.1">
    <property type="nucleotide sequence ID" value="NZ_AP024485.1"/>
</dbReference>
<sequence length="376" mass="42512">MSINGLFPNLTEDNAAELARFGTLLKRTWPLKGKHRDQLKYDIRDMSRSLTNERTKRRKEYMTDDRFLSPYLYYFLPWNLYRMSRLFSGLELDIPDGAEIADLGSGPLTAIIALWMSRPHLRDRKLNFTCLDLSPKSMQAGLKLFTAMAGKDSPWRIKTVKAGFTDHLRKKADLLMVCNAFNELDWSGRTTRPQADKLTAHLSNCIKDTGRILLIETGVRLTGRIISEMRSSFLSRGIKPIAPCPHAEECPMPAMMPGTPWCHFNFSVKDVPDWLQSLSNEAQLEKDNVTLSFLYLSQKGTASWGAVRAISEPFKLHGNKGQYACSDKGLTLIDIPPKSRALFPGEIFAPTWPDNPKIDLKSKAVMLPYKPKASKG</sequence>
<accession>A0ABN6EYA7</accession>
<reference evidence="5" key="1">
    <citation type="journal article" date="2022" name="Arch. Microbiol.">
        <title>Pseudodesulfovibrio sediminis sp. nov., a mesophilic and neutrophilic sulfate-reducing bacterium isolated from sediment of a brackish lake.</title>
        <authorList>
            <person name="Takahashi A."/>
            <person name="Kojima H."/>
            <person name="Watanabe M."/>
            <person name="Fukui M."/>
        </authorList>
    </citation>
    <scope>NUCLEOTIDE SEQUENCE</scope>
    <source>
        <strain evidence="5">SF6</strain>
    </source>
</reference>
<proteinExistence type="predicted"/>
<keyword evidence="6" id="KW-1185">Reference proteome</keyword>
<evidence type="ECO:0000256" key="3">
    <source>
        <dbReference type="ARBA" id="ARBA00023004"/>
    </source>
</evidence>
<dbReference type="EMBL" id="AP024485">
    <property type="protein sequence ID" value="BCS90200.1"/>
    <property type="molecule type" value="Genomic_DNA"/>
</dbReference>
<dbReference type="Proteomes" id="UP001053296">
    <property type="component" value="Chromosome"/>
</dbReference>
<keyword evidence="2" id="KW-0809">Transit peptide</keyword>
<gene>
    <name evidence="5" type="ORF">PSDVSF_34420</name>
</gene>
<name>A0ABN6EYA7_9BACT</name>
<keyword evidence="1" id="KW-0479">Metal-binding</keyword>
<keyword evidence="3" id="KW-0408">Iron</keyword>
<dbReference type="Pfam" id="PF09243">
    <property type="entry name" value="Rsm22"/>
    <property type="match status" value="1"/>
</dbReference>
<protein>
    <recommendedName>
        <fullName evidence="7">Ribosomal small subunit Rsm22</fullName>
    </recommendedName>
</protein>